<dbReference type="Gene3D" id="1.10.10.10">
    <property type="entry name" value="Winged helix-like DNA-binding domain superfamily/Winged helix DNA-binding domain"/>
    <property type="match status" value="1"/>
</dbReference>
<accession>A0ABN2HE53</accession>
<dbReference type="PANTHER" id="PTHR18964">
    <property type="entry name" value="ROK (REPRESSOR, ORF, KINASE) FAMILY"/>
    <property type="match status" value="1"/>
</dbReference>
<comment type="similarity">
    <text evidence="1">Belongs to the ROK (NagC/XylR) family.</text>
</comment>
<name>A0ABN2HE53_9MICO</name>
<proteinExistence type="inferred from homology"/>
<dbReference type="Pfam" id="PF13412">
    <property type="entry name" value="HTH_24"/>
    <property type="match status" value="1"/>
</dbReference>
<dbReference type="SUPFAM" id="SSF46785">
    <property type="entry name" value="Winged helix' DNA-binding domain"/>
    <property type="match status" value="1"/>
</dbReference>
<sequence length="417" mass="43220">MAGERQAGLSAVLDAIRRDDGVTQTTLTERVGLGRSVVAERVTQLQEAGLILSAGHGPSTGGRAPRRLSLNPDAGFVLGVDIEATELVVGAVNMAGNVLSTRREPIDVHRGPEEVMSRIFALADEIVAENAAAGNLLGAGVGIPGPVDFEAGAPLEEPLLPGWAGYPVRDALSRRWPVPVWVDGRANLLALVEVVANPRAARTRNLLYFGGGSSTAAAMIVEGRTYRGAHGLAGSVGHIAVPEVGMVSCVCGRAGCLDAVASRWAIARDGLLLAQTGRSPALADTLARVGAVEPYDITLAAERGDVAARELLERTAGVLGRTLANLVSFFAPDMLVVGGGMARARDYVLEPLRAAIHERLPAAATADLIIEFSVLDDLVSGVLGATQLAIGELFDEANVGRLLLSAAGRADGTPPTR</sequence>
<keyword evidence="3" id="KW-1185">Reference proteome</keyword>
<protein>
    <submittedName>
        <fullName evidence="2">ROK family transcriptional regulator</fullName>
    </submittedName>
</protein>
<reference evidence="2 3" key="1">
    <citation type="journal article" date="2019" name="Int. J. Syst. Evol. Microbiol.">
        <title>The Global Catalogue of Microorganisms (GCM) 10K type strain sequencing project: providing services to taxonomists for standard genome sequencing and annotation.</title>
        <authorList>
            <consortium name="The Broad Institute Genomics Platform"/>
            <consortium name="The Broad Institute Genome Sequencing Center for Infectious Disease"/>
            <person name="Wu L."/>
            <person name="Ma J."/>
        </authorList>
    </citation>
    <scope>NUCLEOTIDE SEQUENCE [LARGE SCALE GENOMIC DNA]</scope>
    <source>
        <strain evidence="2 3">JCM 15575</strain>
    </source>
</reference>
<dbReference type="Proteomes" id="UP001500596">
    <property type="component" value="Unassembled WGS sequence"/>
</dbReference>
<dbReference type="EMBL" id="BAAAPK010000003">
    <property type="protein sequence ID" value="GAA1686449.1"/>
    <property type="molecule type" value="Genomic_DNA"/>
</dbReference>
<dbReference type="SUPFAM" id="SSF53067">
    <property type="entry name" value="Actin-like ATPase domain"/>
    <property type="match status" value="1"/>
</dbReference>
<dbReference type="InterPro" id="IPR036390">
    <property type="entry name" value="WH_DNA-bd_sf"/>
</dbReference>
<evidence type="ECO:0000313" key="2">
    <source>
        <dbReference type="EMBL" id="GAA1686449.1"/>
    </source>
</evidence>
<organism evidence="2 3">
    <name type="scientific">Microbacterium lacus</name>
    <dbReference type="NCBI Taxonomy" id="415217"/>
    <lineage>
        <taxon>Bacteria</taxon>
        <taxon>Bacillati</taxon>
        <taxon>Actinomycetota</taxon>
        <taxon>Actinomycetes</taxon>
        <taxon>Micrococcales</taxon>
        <taxon>Microbacteriaceae</taxon>
        <taxon>Microbacterium</taxon>
    </lineage>
</organism>
<dbReference type="Gene3D" id="3.30.420.40">
    <property type="match status" value="2"/>
</dbReference>
<dbReference type="Pfam" id="PF00480">
    <property type="entry name" value="ROK"/>
    <property type="match status" value="1"/>
</dbReference>
<comment type="caution">
    <text evidence="2">The sequence shown here is derived from an EMBL/GenBank/DDBJ whole genome shotgun (WGS) entry which is preliminary data.</text>
</comment>
<evidence type="ECO:0000256" key="1">
    <source>
        <dbReference type="ARBA" id="ARBA00006479"/>
    </source>
</evidence>
<dbReference type="InterPro" id="IPR036388">
    <property type="entry name" value="WH-like_DNA-bd_sf"/>
</dbReference>
<dbReference type="InterPro" id="IPR043129">
    <property type="entry name" value="ATPase_NBD"/>
</dbReference>
<evidence type="ECO:0000313" key="3">
    <source>
        <dbReference type="Proteomes" id="UP001500596"/>
    </source>
</evidence>
<dbReference type="InterPro" id="IPR000600">
    <property type="entry name" value="ROK"/>
</dbReference>
<gene>
    <name evidence="2" type="ORF">GCM10009807_32640</name>
</gene>
<dbReference type="PANTHER" id="PTHR18964:SF173">
    <property type="entry name" value="GLUCOKINASE"/>
    <property type="match status" value="1"/>
</dbReference>
<dbReference type="RefSeq" id="WP_344056076.1">
    <property type="nucleotide sequence ID" value="NZ_BAAAPK010000003.1"/>
</dbReference>